<dbReference type="Pfam" id="PF25084">
    <property type="entry name" value="LbH_EIF2B"/>
    <property type="match status" value="1"/>
</dbReference>
<evidence type="ECO:0000259" key="11">
    <source>
        <dbReference type="Pfam" id="PF25084"/>
    </source>
</evidence>
<evidence type="ECO:0000256" key="1">
    <source>
        <dbReference type="ARBA" id="ARBA00004514"/>
    </source>
</evidence>
<dbReference type="Gene3D" id="3.90.550.10">
    <property type="entry name" value="Spore Coat Polysaccharide Biosynthesis Protein SpsA, Chain A"/>
    <property type="match status" value="1"/>
</dbReference>
<comment type="function">
    <text evidence="8">Acts as a component of the translation initiation factor 2B (eIF2B) complex, which catalyzes the exchange of GDP for GTP on the eukaryotic initiation factor 2 (eIF2) complex gamma subunit. Its guanine nucleotide exchange factor activity is repressed when bound to eIF2 complex phosphorylated on the alpha subunit, thereby limiting the amount of methionyl-initiator methionine tRNA available to the ribosome and consequently global translation is repressed.</text>
</comment>
<dbReference type="GO" id="GO:0003743">
    <property type="term" value="F:translation initiation factor activity"/>
    <property type="evidence" value="ECO:0007669"/>
    <property type="project" value="UniProtKB-KW"/>
</dbReference>
<dbReference type="Gene3D" id="2.160.10.10">
    <property type="entry name" value="Hexapeptide repeat proteins"/>
    <property type="match status" value="1"/>
</dbReference>
<dbReference type="GO" id="GO:0005085">
    <property type="term" value="F:guanyl-nucleotide exchange factor activity"/>
    <property type="evidence" value="ECO:0007669"/>
    <property type="project" value="TreeGrafter"/>
</dbReference>
<feature type="domain" description="Nucleotidyl transferase" evidence="10">
    <location>
        <begin position="8"/>
        <end position="145"/>
    </location>
</feature>
<proteinExistence type="inferred from homology"/>
<protein>
    <recommendedName>
        <fullName evidence="6">Translation initiation factor eIF2B subunit gamma</fullName>
    </recommendedName>
    <alternativeName>
        <fullName evidence="7">eIF2B GDP-GTP exchange factor subunit gamma</fullName>
    </alternativeName>
</protein>
<comment type="subunit">
    <text evidence="9">Component of the translation initiation factor 2B (eIF2B) complex which is a heterodecamer of two sets of five different subunits: alpha, beta, gamma, delta and epsilon. Subunits alpha, beta and delta comprise a regulatory subcomplex and subunits epsilon and gamma comprise a catalytic subcomplex. Within the complex, the hexameric regulatory complex resides at the center, with the two heterodimeric catalytic subcomplexes bound on opposite sides.</text>
</comment>
<name>A0A9P0A6N6_BEMTA</name>
<dbReference type="GO" id="GO:0005851">
    <property type="term" value="C:eukaryotic translation initiation factor 2B complex"/>
    <property type="evidence" value="ECO:0007669"/>
    <property type="project" value="TreeGrafter"/>
</dbReference>
<dbReference type="GO" id="GO:0005829">
    <property type="term" value="C:cytosol"/>
    <property type="evidence" value="ECO:0007669"/>
    <property type="project" value="UniProtKB-SubCell"/>
</dbReference>
<evidence type="ECO:0000256" key="9">
    <source>
        <dbReference type="ARBA" id="ARBA00046432"/>
    </source>
</evidence>
<comment type="subcellular location">
    <subcellularLocation>
        <location evidence="1">Cytoplasm</location>
        <location evidence="1">Cytosol</location>
    </subcellularLocation>
</comment>
<dbReference type="CDD" id="cd04198">
    <property type="entry name" value="eIF-2B_gamma_N"/>
    <property type="match status" value="1"/>
</dbReference>
<comment type="similarity">
    <text evidence="2">Belongs to the eIF-2B gamma/epsilon subunits family.</text>
</comment>
<keyword evidence="5" id="KW-0648">Protein biosynthesis</keyword>
<sequence>MVLLEYQAVVLAGGKGSRMTEITARKAKCLLPVGNYPMVWYSLQMLEHFGFQEVIVVVQEAVKSETEAILEDCGLKLRLDVFGIPVNEDWGTADSLRHIADFIKSDVLVISCDLITSIDLHAVLNAHRKYNATLTAVFFPSQEENFASLPTPGPKSKSKTEQDIVGISNSTSRLLLLASVSDYEEVLPMRKDIIKKHGRIGLHSTLLDAHLYIMKKCLLDFLVQNKSISTVKGELLPHIVKKQFSAQNSLSVESKNKDQMEVIRDSSEKEKESKDIFDFIHPDELSQKIQAMSTFNDHFGDSKPVYHNDILRCYAYIPPSDQYAVRVNTLSQYCSINRQIISRWNELTNKKEMKLISANNEILSTQLDEFTCAVGSYSKVSEKTSIKTTLIGSKCKINPKTRITDSIIMNNVTIGEGCVISNCVIGDDAVLEDGCQLKDCVVGSQHVIHKNAKHSNQSLMDIDRLMEI</sequence>
<dbReference type="PANTHER" id="PTHR45989">
    <property type="entry name" value="TRANSLATION INITIATION FACTOR EIF-2B SUBUNIT GAMMA"/>
    <property type="match status" value="1"/>
</dbReference>
<dbReference type="EMBL" id="OU963864">
    <property type="protein sequence ID" value="CAH0386802.1"/>
    <property type="molecule type" value="Genomic_DNA"/>
</dbReference>
<keyword evidence="3" id="KW-0963">Cytoplasm</keyword>
<evidence type="ECO:0000256" key="8">
    <source>
        <dbReference type="ARBA" id="ARBA00045373"/>
    </source>
</evidence>
<dbReference type="Pfam" id="PF00483">
    <property type="entry name" value="NTP_transferase"/>
    <property type="match status" value="1"/>
</dbReference>
<evidence type="ECO:0000259" key="10">
    <source>
        <dbReference type="Pfam" id="PF00483"/>
    </source>
</evidence>
<feature type="domain" description="EIF2B subunit epsilon/gamma LbH" evidence="11">
    <location>
        <begin position="371"/>
        <end position="452"/>
    </location>
</feature>
<dbReference type="InterPro" id="IPR029044">
    <property type="entry name" value="Nucleotide-diphossugar_trans"/>
</dbReference>
<keyword evidence="4" id="KW-0396">Initiation factor</keyword>
<keyword evidence="13" id="KW-1185">Reference proteome</keyword>
<evidence type="ECO:0000256" key="6">
    <source>
        <dbReference type="ARBA" id="ARBA00044196"/>
    </source>
</evidence>
<reference evidence="12" key="1">
    <citation type="submission" date="2021-12" db="EMBL/GenBank/DDBJ databases">
        <authorList>
            <person name="King R."/>
        </authorList>
    </citation>
    <scope>NUCLEOTIDE SEQUENCE</scope>
</reference>
<dbReference type="KEGG" id="btab:109043916"/>
<evidence type="ECO:0000256" key="5">
    <source>
        <dbReference type="ARBA" id="ARBA00022917"/>
    </source>
</evidence>
<evidence type="ECO:0000256" key="2">
    <source>
        <dbReference type="ARBA" id="ARBA00007878"/>
    </source>
</evidence>
<dbReference type="CDD" id="cd04652">
    <property type="entry name" value="LbH_eIF2B_gamma_C"/>
    <property type="match status" value="1"/>
</dbReference>
<evidence type="ECO:0000313" key="12">
    <source>
        <dbReference type="EMBL" id="CAH0386802.1"/>
    </source>
</evidence>
<dbReference type="OrthoDB" id="10250549at2759"/>
<accession>A0A9P0A6N6</accession>
<dbReference type="AlphaFoldDB" id="A0A9P0A6N6"/>
<dbReference type="InterPro" id="IPR056764">
    <property type="entry name" value="LbH_EIF2B3/5"/>
</dbReference>
<dbReference type="PANTHER" id="PTHR45989:SF1">
    <property type="entry name" value="TRANSLATION INITIATION FACTOR EIF-2B SUBUNIT GAMMA"/>
    <property type="match status" value="1"/>
</dbReference>
<evidence type="ECO:0000256" key="3">
    <source>
        <dbReference type="ARBA" id="ARBA00022490"/>
    </source>
</evidence>
<gene>
    <name evidence="12" type="ORF">BEMITA_LOCUS5875</name>
</gene>
<evidence type="ECO:0000256" key="4">
    <source>
        <dbReference type="ARBA" id="ARBA00022540"/>
    </source>
</evidence>
<dbReference type="Proteomes" id="UP001152759">
    <property type="component" value="Chromosome 3"/>
</dbReference>
<dbReference type="SUPFAM" id="SSF53448">
    <property type="entry name" value="Nucleotide-diphospho-sugar transferases"/>
    <property type="match status" value="1"/>
</dbReference>
<dbReference type="InterPro" id="IPR005835">
    <property type="entry name" value="NTP_transferase_dom"/>
</dbReference>
<evidence type="ECO:0000313" key="13">
    <source>
        <dbReference type="Proteomes" id="UP001152759"/>
    </source>
</evidence>
<organism evidence="12 13">
    <name type="scientific">Bemisia tabaci</name>
    <name type="common">Sweetpotato whitefly</name>
    <name type="synonym">Aleurodes tabaci</name>
    <dbReference type="NCBI Taxonomy" id="7038"/>
    <lineage>
        <taxon>Eukaryota</taxon>
        <taxon>Metazoa</taxon>
        <taxon>Ecdysozoa</taxon>
        <taxon>Arthropoda</taxon>
        <taxon>Hexapoda</taxon>
        <taxon>Insecta</taxon>
        <taxon>Pterygota</taxon>
        <taxon>Neoptera</taxon>
        <taxon>Paraneoptera</taxon>
        <taxon>Hemiptera</taxon>
        <taxon>Sternorrhyncha</taxon>
        <taxon>Aleyrodoidea</taxon>
        <taxon>Aleyrodidae</taxon>
        <taxon>Aleyrodinae</taxon>
        <taxon>Bemisia</taxon>
    </lineage>
</organism>
<dbReference type="GO" id="GO:0002183">
    <property type="term" value="P:cytoplasmic translational initiation"/>
    <property type="evidence" value="ECO:0007669"/>
    <property type="project" value="TreeGrafter"/>
</dbReference>
<evidence type="ECO:0000256" key="7">
    <source>
        <dbReference type="ARBA" id="ARBA00044229"/>
    </source>
</evidence>
<dbReference type="InterPro" id="IPR051960">
    <property type="entry name" value="eIF2B_gamma"/>
</dbReference>